<comment type="subcellular location">
    <subcellularLocation>
        <location evidence="1 16">Mitochondrion membrane</location>
        <topology evidence="1 16">Multi-pass membrane protein</topology>
    </subcellularLocation>
</comment>
<dbReference type="InterPro" id="IPR003918">
    <property type="entry name" value="NADH_UbQ_OxRdtase"/>
</dbReference>
<feature type="transmembrane region" description="Helical" evidence="16">
    <location>
        <begin position="342"/>
        <end position="363"/>
    </location>
</feature>
<feature type="transmembrane region" description="Helical" evidence="16">
    <location>
        <begin position="301"/>
        <end position="322"/>
    </location>
</feature>
<keyword evidence="5 16" id="KW-0813">Transport</keyword>
<protein>
    <recommendedName>
        <fullName evidence="4 16">NADH-ubiquinone oxidoreductase chain 4</fullName>
        <ecNumber evidence="3 16">7.1.1.2</ecNumber>
    </recommendedName>
</protein>
<feature type="transmembrane region" description="Helical" evidence="16">
    <location>
        <begin position="184"/>
        <end position="205"/>
    </location>
</feature>
<evidence type="ECO:0000256" key="9">
    <source>
        <dbReference type="ARBA" id="ARBA00022982"/>
    </source>
</evidence>
<evidence type="ECO:0000256" key="1">
    <source>
        <dbReference type="ARBA" id="ARBA00004225"/>
    </source>
</evidence>
<keyword evidence="6 16" id="KW-0679">Respiratory chain</keyword>
<accession>A0AA48GHE6</accession>
<evidence type="ECO:0000256" key="14">
    <source>
        <dbReference type="ARBA" id="ARBA00023136"/>
    </source>
</evidence>
<name>A0AA48GHE6_9ANNE</name>
<dbReference type="EC" id="7.1.1.2" evidence="3 16"/>
<dbReference type="GO" id="GO:0003954">
    <property type="term" value="F:NADH dehydrogenase activity"/>
    <property type="evidence" value="ECO:0007669"/>
    <property type="project" value="TreeGrafter"/>
</dbReference>
<geneLocation type="mitochondrion" evidence="20"/>
<evidence type="ECO:0000256" key="2">
    <source>
        <dbReference type="ARBA" id="ARBA00009025"/>
    </source>
</evidence>
<feature type="domain" description="NADH:ubiquinone oxidoreductase chain 4 N-terminal" evidence="19">
    <location>
        <begin position="1"/>
        <end position="104"/>
    </location>
</feature>
<keyword evidence="14 16" id="KW-0472">Membrane</keyword>
<dbReference type="PANTHER" id="PTHR43507:SF20">
    <property type="entry name" value="NADH-UBIQUINONE OXIDOREDUCTASE CHAIN 4"/>
    <property type="match status" value="1"/>
</dbReference>
<keyword evidence="8" id="KW-1278">Translocase</keyword>
<keyword evidence="11 16" id="KW-0520">NAD</keyword>
<evidence type="ECO:0000256" key="11">
    <source>
        <dbReference type="ARBA" id="ARBA00023027"/>
    </source>
</evidence>
<dbReference type="InterPro" id="IPR000260">
    <property type="entry name" value="NADH4_N"/>
</dbReference>
<evidence type="ECO:0000256" key="7">
    <source>
        <dbReference type="ARBA" id="ARBA00022692"/>
    </source>
</evidence>
<evidence type="ECO:0000259" key="19">
    <source>
        <dbReference type="Pfam" id="PF01059"/>
    </source>
</evidence>
<evidence type="ECO:0000256" key="3">
    <source>
        <dbReference type="ARBA" id="ARBA00012944"/>
    </source>
</evidence>
<comment type="catalytic activity">
    <reaction evidence="15 16">
        <text>a ubiquinone + NADH + 5 H(+)(in) = a ubiquinol + NAD(+) + 4 H(+)(out)</text>
        <dbReference type="Rhea" id="RHEA:29091"/>
        <dbReference type="Rhea" id="RHEA-COMP:9565"/>
        <dbReference type="Rhea" id="RHEA-COMP:9566"/>
        <dbReference type="ChEBI" id="CHEBI:15378"/>
        <dbReference type="ChEBI" id="CHEBI:16389"/>
        <dbReference type="ChEBI" id="CHEBI:17976"/>
        <dbReference type="ChEBI" id="CHEBI:57540"/>
        <dbReference type="ChEBI" id="CHEBI:57945"/>
        <dbReference type="EC" id="7.1.1.2"/>
    </reaction>
</comment>
<reference evidence="20" key="1">
    <citation type="submission" date="2022-08" db="EMBL/GenBank/DDBJ databases">
        <title>The origin and diversification of pheretimoid megascolecid earthworms in the Japanese Archipelago revealed by mitogenomic phylogenetics.</title>
        <authorList>
            <person name="Sato C."/>
            <person name="Nendai N."/>
            <person name="Nagata N."/>
            <person name="Okuzaki Y."/>
            <person name="Ikeda H."/>
            <person name="Minamiya Y."/>
            <person name="Sota T."/>
        </authorList>
    </citation>
    <scope>NUCLEOTIDE SEQUENCE</scope>
    <source>
        <strain evidence="20">CS185</strain>
    </source>
</reference>
<keyword evidence="17" id="KW-0732">Signal</keyword>
<dbReference type="GO" id="GO:0031966">
    <property type="term" value="C:mitochondrial membrane"/>
    <property type="evidence" value="ECO:0007669"/>
    <property type="project" value="UniProtKB-SubCell"/>
</dbReference>
<evidence type="ECO:0000256" key="5">
    <source>
        <dbReference type="ARBA" id="ARBA00022448"/>
    </source>
</evidence>
<feature type="signal peptide" evidence="17">
    <location>
        <begin position="1"/>
        <end position="20"/>
    </location>
</feature>
<feature type="chain" id="PRO_5041219494" description="NADH-ubiquinone oxidoreductase chain 4" evidence="17">
    <location>
        <begin position="21"/>
        <end position="452"/>
    </location>
</feature>
<sequence>MLKFFMIMMSLLLLPKTTKSYMWITLATLTMLTTIYSTLMLNSMSYIMVTTFSSSDLLTTSLSILTVWVTAMMILASTKIYTTKWYPKLFTTNILILALILLMCFNASNMFMFYIWFEASLVPTVALIMMWGYQPERLQASMYLMMYTVTASLPMLVAMCKIYQCSKTTHMPMFMSMTFPMDYPAVSVAWLMTLGGFLVKLPMFTTHLWLPKAHVEAPIAGSMILAAILLKLGGYGLLRMSYLFSYMLKHLSSVMMSVALTGAVVTSLICMRQTDLKSLIAYSSVGHMGLVVAGMNSNSGWGMQASLAMMIAHGLSSSALFVMANMNYEITSTRSLYMTKGLMALMPILTMWWFMFTASNMAAPPTINLLSEIMLITSIMSSTTWGIITLGMVSFFTAVYSLYMFTSMNHGTTTMMTNSLMNVKSKDFSLMLMHLIPMIMLIVKPETITNWC</sequence>
<evidence type="ECO:0000313" key="20">
    <source>
        <dbReference type="EMBL" id="BDQ43638.1"/>
    </source>
</evidence>
<keyword evidence="13 16" id="KW-0496">Mitochondrion</keyword>
<feature type="transmembrane region" description="Helical" evidence="16">
    <location>
        <begin position="383"/>
        <end position="406"/>
    </location>
</feature>
<dbReference type="PRINTS" id="PR01437">
    <property type="entry name" value="NUOXDRDTASE4"/>
</dbReference>
<evidence type="ECO:0000256" key="6">
    <source>
        <dbReference type="ARBA" id="ARBA00022660"/>
    </source>
</evidence>
<feature type="transmembrane region" description="Helical" evidence="16">
    <location>
        <begin position="144"/>
        <end position="164"/>
    </location>
</feature>
<keyword evidence="7 16" id="KW-0812">Transmembrane</keyword>
<gene>
    <name evidence="20" type="primary">nad4</name>
</gene>
<dbReference type="PANTHER" id="PTHR43507">
    <property type="entry name" value="NADH-UBIQUINONE OXIDOREDUCTASE CHAIN 4"/>
    <property type="match status" value="1"/>
</dbReference>
<feature type="transmembrane region" description="Helical" evidence="16">
    <location>
        <begin position="21"/>
        <end position="39"/>
    </location>
</feature>
<evidence type="ECO:0000256" key="16">
    <source>
        <dbReference type="RuleBase" id="RU003297"/>
    </source>
</evidence>
<evidence type="ECO:0000256" key="13">
    <source>
        <dbReference type="ARBA" id="ARBA00023128"/>
    </source>
</evidence>
<keyword evidence="12 16" id="KW-0830">Ubiquinone</keyword>
<feature type="transmembrane region" description="Helical" evidence="16">
    <location>
        <begin position="89"/>
        <end position="108"/>
    </location>
</feature>
<dbReference type="EMBL" id="LC726507">
    <property type="protein sequence ID" value="BDQ43638.1"/>
    <property type="molecule type" value="Genomic_DNA"/>
</dbReference>
<organism evidence="20">
    <name type="scientific">Amynthas divergens</name>
    <dbReference type="NCBI Taxonomy" id="585832"/>
    <lineage>
        <taxon>Eukaryota</taxon>
        <taxon>Metazoa</taxon>
        <taxon>Spiralia</taxon>
        <taxon>Lophotrochozoa</taxon>
        <taxon>Annelida</taxon>
        <taxon>Clitellata</taxon>
        <taxon>Oligochaeta</taxon>
        <taxon>Crassiclitellata</taxon>
        <taxon>Megascolecida</taxon>
        <taxon>Megascolecidae</taxon>
        <taxon>Amynthas</taxon>
    </lineage>
</organism>
<dbReference type="GO" id="GO:0008137">
    <property type="term" value="F:NADH dehydrogenase (ubiquinone) activity"/>
    <property type="evidence" value="ECO:0007669"/>
    <property type="project" value="UniProtKB-UniRule"/>
</dbReference>
<evidence type="ECO:0000256" key="10">
    <source>
        <dbReference type="ARBA" id="ARBA00022989"/>
    </source>
</evidence>
<comment type="similarity">
    <text evidence="2 16">Belongs to the complex I subunit 4 family.</text>
</comment>
<comment type="function">
    <text evidence="16">Core subunit of the mitochondrial membrane respiratory chain NADH dehydrogenase (Complex I) which catalyzes electron transfer from NADH through the respiratory chain, using ubiquinone as an electron acceptor. Essential for the catalytic activity and assembly of complex I.</text>
</comment>
<dbReference type="GO" id="GO:0048039">
    <property type="term" value="F:ubiquinone binding"/>
    <property type="evidence" value="ECO:0007669"/>
    <property type="project" value="TreeGrafter"/>
</dbReference>
<feature type="transmembrane region" description="Helical" evidence="16">
    <location>
        <begin position="250"/>
        <end position="271"/>
    </location>
</feature>
<proteinExistence type="inferred from homology"/>
<dbReference type="InterPro" id="IPR001750">
    <property type="entry name" value="ND/Mrp_TM"/>
</dbReference>
<evidence type="ECO:0000256" key="8">
    <source>
        <dbReference type="ARBA" id="ARBA00022967"/>
    </source>
</evidence>
<keyword evidence="9 16" id="KW-0249">Electron transport</keyword>
<keyword evidence="10 16" id="KW-1133">Transmembrane helix</keyword>
<evidence type="ECO:0000256" key="4">
    <source>
        <dbReference type="ARBA" id="ARBA00021006"/>
    </source>
</evidence>
<feature type="transmembrane region" description="Helical" evidence="16">
    <location>
        <begin position="59"/>
        <end position="77"/>
    </location>
</feature>
<feature type="transmembrane region" description="Helical" evidence="16">
    <location>
        <begin position="217"/>
        <end position="238"/>
    </location>
</feature>
<evidence type="ECO:0000256" key="17">
    <source>
        <dbReference type="SAM" id="SignalP"/>
    </source>
</evidence>
<dbReference type="Pfam" id="PF00361">
    <property type="entry name" value="Proton_antipo_M"/>
    <property type="match status" value="1"/>
</dbReference>
<evidence type="ECO:0000256" key="15">
    <source>
        <dbReference type="ARBA" id="ARBA00049551"/>
    </source>
</evidence>
<dbReference type="Pfam" id="PF01059">
    <property type="entry name" value="Oxidored_q5_N"/>
    <property type="match status" value="1"/>
</dbReference>
<dbReference type="GO" id="GO:0015990">
    <property type="term" value="P:electron transport coupled proton transport"/>
    <property type="evidence" value="ECO:0007669"/>
    <property type="project" value="TreeGrafter"/>
</dbReference>
<evidence type="ECO:0000259" key="18">
    <source>
        <dbReference type="Pfam" id="PF00361"/>
    </source>
</evidence>
<dbReference type="AlphaFoldDB" id="A0AA48GHE6"/>
<dbReference type="GO" id="GO:0042773">
    <property type="term" value="P:ATP synthesis coupled electron transport"/>
    <property type="evidence" value="ECO:0007669"/>
    <property type="project" value="InterPro"/>
</dbReference>
<evidence type="ECO:0000256" key="12">
    <source>
        <dbReference type="ARBA" id="ARBA00023075"/>
    </source>
</evidence>
<feature type="domain" description="NADH:quinone oxidoreductase/Mrp antiporter transmembrane" evidence="18">
    <location>
        <begin position="107"/>
        <end position="394"/>
    </location>
</feature>